<dbReference type="NCBIfam" id="TIGR01280">
    <property type="entry name" value="xseB"/>
    <property type="match status" value="1"/>
</dbReference>
<keyword evidence="5 6" id="KW-0269">Exonuclease</keyword>
<evidence type="ECO:0000256" key="6">
    <source>
        <dbReference type="HAMAP-Rule" id="MF_00337"/>
    </source>
</evidence>
<dbReference type="GO" id="GO:0005829">
    <property type="term" value="C:cytosol"/>
    <property type="evidence" value="ECO:0007669"/>
    <property type="project" value="TreeGrafter"/>
</dbReference>
<evidence type="ECO:0000256" key="3">
    <source>
        <dbReference type="ARBA" id="ARBA00022722"/>
    </source>
</evidence>
<gene>
    <name evidence="6" type="primary">xseB</name>
    <name evidence="8" type="ORF">CJ199_00655</name>
</gene>
<dbReference type="NCBIfam" id="NF002139">
    <property type="entry name" value="PRK00977.1-3"/>
    <property type="match status" value="1"/>
</dbReference>
<evidence type="ECO:0000256" key="4">
    <source>
        <dbReference type="ARBA" id="ARBA00022801"/>
    </source>
</evidence>
<comment type="catalytic activity">
    <reaction evidence="6">
        <text>Exonucleolytic cleavage in either 5'- to 3'- or 3'- to 5'-direction to yield nucleoside 5'-phosphates.</text>
        <dbReference type="EC" id="3.1.11.6"/>
    </reaction>
</comment>
<keyword evidence="4 6" id="KW-0378">Hydrolase</keyword>
<dbReference type="EMBL" id="PNHK01000001">
    <property type="protein sequence ID" value="PMD05955.1"/>
    <property type="molecule type" value="Genomic_DNA"/>
</dbReference>
<dbReference type="OrthoDB" id="5244334at2"/>
<dbReference type="PANTHER" id="PTHR34137">
    <property type="entry name" value="EXODEOXYRIBONUCLEASE 7 SMALL SUBUNIT"/>
    <property type="match status" value="1"/>
</dbReference>
<dbReference type="Gene3D" id="1.10.287.1040">
    <property type="entry name" value="Exonuclease VII, small subunit"/>
    <property type="match status" value="1"/>
</dbReference>
<dbReference type="PANTHER" id="PTHR34137:SF1">
    <property type="entry name" value="EXODEOXYRIBONUCLEASE 7 SMALL SUBUNIT"/>
    <property type="match status" value="1"/>
</dbReference>
<evidence type="ECO:0000256" key="5">
    <source>
        <dbReference type="ARBA" id="ARBA00022839"/>
    </source>
</evidence>
<dbReference type="GO" id="GO:0006308">
    <property type="term" value="P:DNA catabolic process"/>
    <property type="evidence" value="ECO:0007669"/>
    <property type="project" value="UniProtKB-UniRule"/>
</dbReference>
<evidence type="ECO:0000256" key="2">
    <source>
        <dbReference type="ARBA" id="ARBA00022490"/>
    </source>
</evidence>
<dbReference type="InterPro" id="IPR037004">
    <property type="entry name" value="Exonuc_VII_ssu_sf"/>
</dbReference>
<evidence type="ECO:0000256" key="1">
    <source>
        <dbReference type="ARBA" id="ARBA00009998"/>
    </source>
</evidence>
<evidence type="ECO:0000313" key="8">
    <source>
        <dbReference type="EMBL" id="PMD05955.1"/>
    </source>
</evidence>
<comment type="subcellular location">
    <subcellularLocation>
        <location evidence="6">Cytoplasm</location>
    </subcellularLocation>
</comment>
<keyword evidence="3 6" id="KW-0540">Nuclease</keyword>
<proteinExistence type="inferred from homology"/>
<keyword evidence="2 6" id="KW-0963">Cytoplasm</keyword>
<dbReference type="EC" id="3.1.11.6" evidence="6"/>
<evidence type="ECO:0000256" key="7">
    <source>
        <dbReference type="SAM" id="MobiDB-lite"/>
    </source>
</evidence>
<dbReference type="RefSeq" id="WP_102237613.1">
    <property type="nucleotide sequence ID" value="NZ_PNHK01000001.1"/>
</dbReference>
<dbReference type="PIRSF" id="PIRSF006488">
    <property type="entry name" value="Exonuc_VII_S"/>
    <property type="match status" value="1"/>
</dbReference>
<accession>A0A2N6VP81</accession>
<name>A0A2N6VP81_9MICO</name>
<dbReference type="InterPro" id="IPR003761">
    <property type="entry name" value="Exonuc_VII_S"/>
</dbReference>
<dbReference type="AlphaFoldDB" id="A0A2N6VP81"/>
<dbReference type="GO" id="GO:0008855">
    <property type="term" value="F:exodeoxyribonuclease VII activity"/>
    <property type="evidence" value="ECO:0007669"/>
    <property type="project" value="UniProtKB-UniRule"/>
</dbReference>
<feature type="region of interest" description="Disordered" evidence="7">
    <location>
        <begin position="59"/>
        <end position="78"/>
    </location>
</feature>
<dbReference type="Pfam" id="PF02609">
    <property type="entry name" value="Exonuc_VII_S"/>
    <property type="match status" value="1"/>
</dbReference>
<protein>
    <recommendedName>
        <fullName evidence="6">Exodeoxyribonuclease 7 small subunit</fullName>
        <ecNumber evidence="6">3.1.11.6</ecNumber>
    </recommendedName>
    <alternativeName>
        <fullName evidence="6">Exodeoxyribonuclease VII small subunit</fullName>
        <shortName evidence="6">Exonuclease VII small subunit</shortName>
    </alternativeName>
</protein>
<dbReference type="SUPFAM" id="SSF116842">
    <property type="entry name" value="XseB-like"/>
    <property type="match status" value="1"/>
</dbReference>
<comment type="function">
    <text evidence="6">Bidirectionally degrades single-stranded DNA into large acid-insoluble oligonucleotides, which are then degraded further into small acid-soluble oligonucleotides.</text>
</comment>
<comment type="similarity">
    <text evidence="1 6">Belongs to the XseB family.</text>
</comment>
<evidence type="ECO:0000313" key="9">
    <source>
        <dbReference type="Proteomes" id="UP000235598"/>
    </source>
</evidence>
<organism evidence="8 9">
    <name type="scientific">Brevibacterium paucivorans</name>
    <dbReference type="NCBI Taxonomy" id="170994"/>
    <lineage>
        <taxon>Bacteria</taxon>
        <taxon>Bacillati</taxon>
        <taxon>Actinomycetota</taxon>
        <taxon>Actinomycetes</taxon>
        <taxon>Micrococcales</taxon>
        <taxon>Brevibacteriaceae</taxon>
        <taxon>Brevibacterium</taxon>
    </lineage>
</organism>
<reference evidence="8 9" key="1">
    <citation type="submission" date="2017-09" db="EMBL/GenBank/DDBJ databases">
        <title>Bacterial strain isolated from the female urinary microbiota.</title>
        <authorList>
            <person name="Thomas-White K."/>
            <person name="Kumar N."/>
            <person name="Forster S."/>
            <person name="Putonti C."/>
            <person name="Lawley T."/>
            <person name="Wolfe A.J."/>
        </authorList>
    </citation>
    <scope>NUCLEOTIDE SEQUENCE [LARGE SCALE GENOMIC DNA]</scope>
    <source>
        <strain evidence="8 9">UMB1301</strain>
    </source>
</reference>
<comment type="subunit">
    <text evidence="6">Heterooligomer composed of large and small subunits.</text>
</comment>
<sequence length="78" mass="8774">MTNINEMSYEQAREELMNTVKALEAGNLNLEESLTLWKRGEQLADRCQAWLDSAREALDKAQAKQAGENETGSEQEAD</sequence>
<dbReference type="GO" id="GO:0009318">
    <property type="term" value="C:exodeoxyribonuclease VII complex"/>
    <property type="evidence" value="ECO:0007669"/>
    <property type="project" value="UniProtKB-UniRule"/>
</dbReference>
<dbReference type="HAMAP" id="MF_00337">
    <property type="entry name" value="Exonuc_7_S"/>
    <property type="match status" value="1"/>
</dbReference>
<dbReference type="Proteomes" id="UP000235598">
    <property type="component" value="Unassembled WGS sequence"/>
</dbReference>
<comment type="caution">
    <text evidence="8">The sequence shown here is derived from an EMBL/GenBank/DDBJ whole genome shotgun (WGS) entry which is preliminary data.</text>
</comment>